<reference evidence="2 3" key="1">
    <citation type="journal article" date="2023" name="Commun. Biol.">
        <title>Genome analysis of Parmales, the sister group of diatoms, reveals the evolutionary specialization of diatoms from phago-mixotrophs to photoautotrophs.</title>
        <authorList>
            <person name="Ban H."/>
            <person name="Sato S."/>
            <person name="Yoshikawa S."/>
            <person name="Yamada K."/>
            <person name="Nakamura Y."/>
            <person name="Ichinomiya M."/>
            <person name="Sato N."/>
            <person name="Blanc-Mathieu R."/>
            <person name="Endo H."/>
            <person name="Kuwata A."/>
            <person name="Ogata H."/>
        </authorList>
    </citation>
    <scope>NUCLEOTIDE SEQUENCE [LARGE SCALE GENOMIC DNA]</scope>
</reference>
<evidence type="ECO:0000313" key="2">
    <source>
        <dbReference type="EMBL" id="GMI32165.1"/>
    </source>
</evidence>
<keyword evidence="1" id="KW-0812">Transmembrane</keyword>
<dbReference type="EMBL" id="BRYB01004498">
    <property type="protein sequence ID" value="GMI32165.1"/>
    <property type="molecule type" value="Genomic_DNA"/>
</dbReference>
<feature type="transmembrane region" description="Helical" evidence="1">
    <location>
        <begin position="73"/>
        <end position="89"/>
    </location>
</feature>
<sequence>MGGSGSKEKTVTFEWKVQIPAIITSSGYGTATISFPTSLPQELQPHVPQDEWSLTVAGFNGTDKEKERQMKKALGAFAFGAAAVCVALAARNGVAIGACFAFFFVGFCCAVRGYQGADAEYRATCDDHVAAMNAKVYVPKGIKMGFYIATEEEGGTTHIWVGKLIDCTVGENTA</sequence>
<protein>
    <submittedName>
        <fullName evidence="2">Uncharacterized protein</fullName>
    </submittedName>
</protein>
<accession>A0ABQ6MTR9</accession>
<proteinExistence type="predicted"/>
<name>A0ABQ6MTR9_9STRA</name>
<comment type="caution">
    <text evidence="2">The sequence shown here is derived from an EMBL/GenBank/DDBJ whole genome shotgun (WGS) entry which is preliminary data.</text>
</comment>
<keyword evidence="1" id="KW-0472">Membrane</keyword>
<evidence type="ECO:0000256" key="1">
    <source>
        <dbReference type="SAM" id="Phobius"/>
    </source>
</evidence>
<feature type="transmembrane region" description="Helical" evidence="1">
    <location>
        <begin position="95"/>
        <end position="114"/>
    </location>
</feature>
<evidence type="ECO:0000313" key="3">
    <source>
        <dbReference type="Proteomes" id="UP001165060"/>
    </source>
</evidence>
<keyword evidence="3" id="KW-1185">Reference proteome</keyword>
<keyword evidence="1" id="KW-1133">Transmembrane helix</keyword>
<organism evidence="2 3">
    <name type="scientific">Tetraparma gracilis</name>
    <dbReference type="NCBI Taxonomy" id="2962635"/>
    <lineage>
        <taxon>Eukaryota</taxon>
        <taxon>Sar</taxon>
        <taxon>Stramenopiles</taxon>
        <taxon>Ochrophyta</taxon>
        <taxon>Bolidophyceae</taxon>
        <taxon>Parmales</taxon>
        <taxon>Triparmaceae</taxon>
        <taxon>Tetraparma</taxon>
    </lineage>
</organism>
<dbReference type="Proteomes" id="UP001165060">
    <property type="component" value="Unassembled WGS sequence"/>
</dbReference>
<gene>
    <name evidence="2" type="ORF">TeGR_g14510</name>
</gene>